<dbReference type="PANTHER" id="PTHR42978:SF7">
    <property type="entry name" value="METALLO-HYDROLASE RV2300C-RELATED"/>
    <property type="match status" value="1"/>
</dbReference>
<dbReference type="GO" id="GO:0016787">
    <property type="term" value="F:hydrolase activity"/>
    <property type="evidence" value="ECO:0007669"/>
    <property type="project" value="UniProtKB-KW"/>
</dbReference>
<dbReference type="Gene3D" id="3.60.15.10">
    <property type="entry name" value="Ribonuclease Z/Hydroxyacylglutathione hydrolase-like"/>
    <property type="match status" value="1"/>
</dbReference>
<reference evidence="7 8" key="1">
    <citation type="submission" date="2019-11" db="EMBL/GenBank/DDBJ databases">
        <title>Genome analysis of Rhizobacterium cereale a novel genus and species isolated from maize roots in North Spain.</title>
        <authorList>
            <person name="Menendez E."/>
            <person name="Flores-Felix J.D."/>
            <person name="Ramirez-Bahena M.-H."/>
            <person name="Igual J.M."/>
            <person name="Garcia-Fraile P."/>
            <person name="Peix A."/>
            <person name="Velazquez E."/>
        </authorList>
    </citation>
    <scope>NUCLEOTIDE SEQUENCE [LARGE SCALE GENOMIC DNA]</scope>
    <source>
        <strain evidence="7 8">RZME27</strain>
    </source>
</reference>
<dbReference type="InterPro" id="IPR001279">
    <property type="entry name" value="Metallo-B-lactamas"/>
</dbReference>
<keyword evidence="3" id="KW-0479">Metal-binding</keyword>
<comment type="cofactor">
    <cofactor evidence="1">
        <name>Zn(2+)</name>
        <dbReference type="ChEBI" id="CHEBI:29105"/>
    </cofactor>
</comment>
<dbReference type="EMBL" id="WIXI01000051">
    <property type="protein sequence ID" value="MQY50105.1"/>
    <property type="molecule type" value="Genomic_DNA"/>
</dbReference>
<evidence type="ECO:0000256" key="1">
    <source>
        <dbReference type="ARBA" id="ARBA00001947"/>
    </source>
</evidence>
<evidence type="ECO:0000256" key="2">
    <source>
        <dbReference type="ARBA" id="ARBA00007749"/>
    </source>
</evidence>
<dbReference type="InterPro" id="IPR036866">
    <property type="entry name" value="RibonucZ/Hydroxyglut_hydro"/>
</dbReference>
<evidence type="ECO:0000313" key="8">
    <source>
        <dbReference type="Proteomes" id="UP000435138"/>
    </source>
</evidence>
<dbReference type="PANTHER" id="PTHR42978">
    <property type="entry name" value="QUORUM-QUENCHING LACTONASE YTNP-RELATED-RELATED"/>
    <property type="match status" value="1"/>
</dbReference>
<dbReference type="Pfam" id="PF00753">
    <property type="entry name" value="Lactamase_B"/>
    <property type="match status" value="1"/>
</dbReference>
<dbReference type="GO" id="GO:0046872">
    <property type="term" value="F:metal ion binding"/>
    <property type="evidence" value="ECO:0007669"/>
    <property type="project" value="UniProtKB-KW"/>
</dbReference>
<evidence type="ECO:0000259" key="6">
    <source>
        <dbReference type="SMART" id="SM00849"/>
    </source>
</evidence>
<evidence type="ECO:0000256" key="5">
    <source>
        <dbReference type="ARBA" id="ARBA00022833"/>
    </source>
</evidence>
<protein>
    <submittedName>
        <fullName evidence="7">MBL fold metallo-hydrolase</fullName>
    </submittedName>
</protein>
<dbReference type="Proteomes" id="UP000435138">
    <property type="component" value="Unassembled WGS sequence"/>
</dbReference>
<dbReference type="AlphaFoldDB" id="A0A6A8AFK6"/>
<keyword evidence="4 7" id="KW-0378">Hydrolase</keyword>
<dbReference type="SUPFAM" id="SSF56281">
    <property type="entry name" value="Metallo-hydrolase/oxidoreductase"/>
    <property type="match status" value="1"/>
</dbReference>
<sequence>MMKIHCIQTGDVQIKSRHQLARFWARPARALDVIVDGKWSPRLPIGCWLIEHPEGLIVVDTGESSHANDPGYQPRWHPFMQYCERRWVRPEEEVGPRLRAMGFNPKDVRWVVMTHMHGDHAGGIGHFPNSTILLSKQEAHTALSRSGPLTGYLNMHYPKWLKPTEIEFTDGPFESFEKSKTLTADGKIHIVPTPGHTEGHVSVVVESDGHCILIGGDASYSETDMLKGNVDGVAFSASVHQDTTRRMRELCQRRPTITQFAHDPESAIRLSASKTTPGSY</sequence>
<evidence type="ECO:0000313" key="7">
    <source>
        <dbReference type="EMBL" id="MQY50105.1"/>
    </source>
</evidence>
<comment type="similarity">
    <text evidence="2">Belongs to the metallo-beta-lactamase superfamily.</text>
</comment>
<evidence type="ECO:0000256" key="4">
    <source>
        <dbReference type="ARBA" id="ARBA00022801"/>
    </source>
</evidence>
<gene>
    <name evidence="7" type="ORF">GAO09_29165</name>
</gene>
<organism evidence="7 8">
    <name type="scientific">Endobacterium cereale</name>
    <dbReference type="NCBI Taxonomy" id="2663029"/>
    <lineage>
        <taxon>Bacteria</taxon>
        <taxon>Pseudomonadati</taxon>
        <taxon>Pseudomonadota</taxon>
        <taxon>Alphaproteobacteria</taxon>
        <taxon>Hyphomicrobiales</taxon>
        <taxon>Rhizobiaceae</taxon>
        <taxon>Endobacterium</taxon>
    </lineage>
</organism>
<name>A0A6A8AFK6_9HYPH</name>
<feature type="domain" description="Metallo-beta-lactamase" evidence="6">
    <location>
        <begin position="44"/>
        <end position="262"/>
    </location>
</feature>
<proteinExistence type="inferred from homology"/>
<evidence type="ECO:0000256" key="3">
    <source>
        <dbReference type="ARBA" id="ARBA00022723"/>
    </source>
</evidence>
<keyword evidence="8" id="KW-1185">Reference proteome</keyword>
<comment type="caution">
    <text evidence="7">The sequence shown here is derived from an EMBL/GenBank/DDBJ whole genome shotgun (WGS) entry which is preliminary data.</text>
</comment>
<dbReference type="CDD" id="cd07729">
    <property type="entry name" value="AHL_lactonase_MBL-fold"/>
    <property type="match status" value="1"/>
</dbReference>
<dbReference type="InterPro" id="IPR051013">
    <property type="entry name" value="MBL_superfamily_lactonases"/>
</dbReference>
<accession>A0A6A8AFK6</accession>
<dbReference type="SMART" id="SM00849">
    <property type="entry name" value="Lactamase_B"/>
    <property type="match status" value="1"/>
</dbReference>
<keyword evidence="5" id="KW-0862">Zinc</keyword>